<keyword evidence="2" id="KW-1133">Transmembrane helix</keyword>
<protein>
    <submittedName>
        <fullName evidence="3">Uncharacterized protein</fullName>
    </submittedName>
</protein>
<feature type="transmembrane region" description="Helical" evidence="2">
    <location>
        <begin position="238"/>
        <end position="261"/>
    </location>
</feature>
<feature type="transmembrane region" description="Helical" evidence="2">
    <location>
        <begin position="209"/>
        <end position="226"/>
    </location>
</feature>
<gene>
    <name evidence="3" type="ORF">SAMN05192576_0454</name>
</gene>
<evidence type="ECO:0000256" key="2">
    <source>
        <dbReference type="SAM" id="Phobius"/>
    </source>
</evidence>
<dbReference type="OrthoDB" id="3218196at2"/>
<dbReference type="EMBL" id="FNIC01000001">
    <property type="protein sequence ID" value="SDM60087.1"/>
    <property type="molecule type" value="Genomic_DNA"/>
</dbReference>
<evidence type="ECO:0000256" key="1">
    <source>
        <dbReference type="SAM" id="MobiDB-lite"/>
    </source>
</evidence>
<sequence length="428" mass="44964">MSQASASARASQAVATVGTPVPAPQHARRPAATPITEDVPRLLTQWQTIAVTACVLFGILGAMFQLLAWQASGRAADNTEQLVRLQQVQSSLFRADALATNAFLTGGLEQAEQRQEYDAAIDEVLRGIANAAEAQPADRDVLADLNTTVAAYVAGITQARDNNRQGFPIGAQYLRAAGAVLRADAGPMLEALVAANTQRAEDEMDGQNTLPLFLTGLAAVAVLWWVNRQVARRFRRRFNVGIAVAAIAIAVVTLVGLVASVNKSGDNDDLRAGSLRLAIAESSARASANDAKASESGRLIARGSGATTEPLWEAHARDVEDNASRETLPLWQTYAALHDEIVAQDDEGDWNAAVQLATSTDPGSSSEALAAFDQASQAVVTDAATTTTDSLRSGGILAVLLTIVTLLVGLGAAGAATWGVTQRRKEYS</sequence>
<proteinExistence type="predicted"/>
<dbReference type="RefSeq" id="WP_091021519.1">
    <property type="nucleotide sequence ID" value="NZ_BKAE01000005.1"/>
</dbReference>
<reference evidence="3 4" key="1">
    <citation type="submission" date="2016-10" db="EMBL/GenBank/DDBJ databases">
        <authorList>
            <person name="de Groot N.N."/>
        </authorList>
    </citation>
    <scope>NUCLEOTIDE SEQUENCE [LARGE SCALE GENOMIC DNA]</scope>
    <source>
        <strain evidence="3 4">CGMCC 1.11147</strain>
    </source>
</reference>
<dbReference type="Proteomes" id="UP000199004">
    <property type="component" value="Unassembled WGS sequence"/>
</dbReference>
<evidence type="ECO:0000313" key="4">
    <source>
        <dbReference type="Proteomes" id="UP000199004"/>
    </source>
</evidence>
<keyword evidence="2" id="KW-0472">Membrane</keyword>
<feature type="region of interest" description="Disordered" evidence="1">
    <location>
        <begin position="1"/>
        <end position="32"/>
    </location>
</feature>
<organism evidence="3 4">
    <name type="scientific">Nocardioides szechwanensis</name>
    <dbReference type="NCBI Taxonomy" id="1005944"/>
    <lineage>
        <taxon>Bacteria</taxon>
        <taxon>Bacillati</taxon>
        <taxon>Actinomycetota</taxon>
        <taxon>Actinomycetes</taxon>
        <taxon>Propionibacteriales</taxon>
        <taxon>Nocardioidaceae</taxon>
        <taxon>Nocardioides</taxon>
    </lineage>
</organism>
<evidence type="ECO:0000313" key="3">
    <source>
        <dbReference type="EMBL" id="SDM60087.1"/>
    </source>
</evidence>
<feature type="transmembrane region" description="Helical" evidence="2">
    <location>
        <begin position="396"/>
        <end position="420"/>
    </location>
</feature>
<dbReference type="STRING" id="1005944.SAMN05192576_0454"/>
<feature type="transmembrane region" description="Helical" evidence="2">
    <location>
        <begin position="49"/>
        <end position="69"/>
    </location>
</feature>
<name>A0A1G9UJN3_9ACTN</name>
<feature type="compositionally biased region" description="Low complexity" evidence="1">
    <location>
        <begin position="1"/>
        <end position="15"/>
    </location>
</feature>
<dbReference type="AlphaFoldDB" id="A0A1G9UJN3"/>
<keyword evidence="2" id="KW-0812">Transmembrane</keyword>
<accession>A0A1G9UJN3</accession>
<keyword evidence="4" id="KW-1185">Reference proteome</keyword>